<organism evidence="1 2">
    <name type="scientific">Antribacter soli</name>
    <dbReference type="NCBI Taxonomy" id="2910976"/>
    <lineage>
        <taxon>Bacteria</taxon>
        <taxon>Bacillati</taxon>
        <taxon>Actinomycetota</taxon>
        <taxon>Actinomycetes</taxon>
        <taxon>Micrococcales</taxon>
        <taxon>Promicromonosporaceae</taxon>
        <taxon>Antribacter</taxon>
    </lineage>
</organism>
<keyword evidence="2" id="KW-1185">Reference proteome</keyword>
<dbReference type="RefSeq" id="WP_236091452.1">
    <property type="nucleotide sequence ID" value="NZ_JAKGSG010000069.1"/>
</dbReference>
<protein>
    <submittedName>
        <fullName evidence="1">Uncharacterized protein</fullName>
    </submittedName>
</protein>
<dbReference type="AlphaFoldDB" id="A0AA41U9D8"/>
<gene>
    <name evidence="1" type="ORF">L1785_22355</name>
</gene>
<evidence type="ECO:0000313" key="2">
    <source>
        <dbReference type="Proteomes" id="UP001165405"/>
    </source>
</evidence>
<reference evidence="1" key="1">
    <citation type="submission" date="2022-01" db="EMBL/GenBank/DDBJ databases">
        <title>Antribacter sp. nov., isolated from Guizhou of China.</title>
        <authorList>
            <person name="Chengliang C."/>
            <person name="Ya Z."/>
        </authorList>
    </citation>
    <scope>NUCLEOTIDE SEQUENCE</scope>
    <source>
        <strain evidence="1">KLBMP 9083</strain>
    </source>
</reference>
<dbReference type="EMBL" id="JAKGSG010000069">
    <property type="protein sequence ID" value="MCF4123706.1"/>
    <property type="molecule type" value="Genomic_DNA"/>
</dbReference>
<evidence type="ECO:0000313" key="1">
    <source>
        <dbReference type="EMBL" id="MCF4123706.1"/>
    </source>
</evidence>
<accession>A0AA41U9D8</accession>
<dbReference type="Proteomes" id="UP001165405">
    <property type="component" value="Unassembled WGS sequence"/>
</dbReference>
<sequence>MRHAAQDDDTWLNGAWVDDTEKVFHFDGDSDEPAWVVEDKTNPTEITQYIEGLDGP</sequence>
<comment type="caution">
    <text evidence="1">The sequence shown here is derived from an EMBL/GenBank/DDBJ whole genome shotgun (WGS) entry which is preliminary data.</text>
</comment>
<name>A0AA41U9D8_9MICO</name>
<proteinExistence type="predicted"/>